<comment type="caution">
    <text evidence="1">The sequence shown here is derived from an EMBL/GenBank/DDBJ whole genome shotgun (WGS) entry which is preliminary data.</text>
</comment>
<dbReference type="Gene3D" id="3.30.420.10">
    <property type="entry name" value="Ribonuclease H-like superfamily/Ribonuclease H"/>
    <property type="match status" value="1"/>
</dbReference>
<evidence type="ECO:0000313" key="2">
    <source>
        <dbReference type="Proteomes" id="UP000499080"/>
    </source>
</evidence>
<evidence type="ECO:0008006" key="3">
    <source>
        <dbReference type="Google" id="ProtNLM"/>
    </source>
</evidence>
<dbReference type="AlphaFoldDB" id="A0A4Y2WCQ6"/>
<dbReference type="InterPro" id="IPR036397">
    <property type="entry name" value="RNaseH_sf"/>
</dbReference>
<accession>A0A4Y2WCQ6</accession>
<keyword evidence="2" id="KW-1185">Reference proteome</keyword>
<reference evidence="1 2" key="1">
    <citation type="journal article" date="2019" name="Sci. Rep.">
        <title>Orb-weaving spider Araneus ventricosus genome elucidates the spidroin gene catalogue.</title>
        <authorList>
            <person name="Kono N."/>
            <person name="Nakamura H."/>
            <person name="Ohtoshi R."/>
            <person name="Moran D.A.P."/>
            <person name="Shinohara A."/>
            <person name="Yoshida Y."/>
            <person name="Fujiwara M."/>
            <person name="Mori M."/>
            <person name="Tomita M."/>
            <person name="Arakawa K."/>
        </authorList>
    </citation>
    <scope>NUCLEOTIDE SEQUENCE [LARGE SCALE GENOMIC DNA]</scope>
</reference>
<sequence length="139" mass="16404">MVHFEVKKKQALKPHHKSQRMLWARNHISYGPKWQSAIFSDEEKREKYHLDGPDGWTSYWCDLREEPQCFFSRRQDCGSVIVWEVLQYTSCICTLPVVVKHQNYTTKTLEENLLLIAELLGAVSGNFSKQCVFPLFLYF</sequence>
<dbReference type="OrthoDB" id="8060176at2759"/>
<organism evidence="1 2">
    <name type="scientific">Araneus ventricosus</name>
    <name type="common">Orbweaver spider</name>
    <name type="synonym">Epeira ventricosa</name>
    <dbReference type="NCBI Taxonomy" id="182803"/>
    <lineage>
        <taxon>Eukaryota</taxon>
        <taxon>Metazoa</taxon>
        <taxon>Ecdysozoa</taxon>
        <taxon>Arthropoda</taxon>
        <taxon>Chelicerata</taxon>
        <taxon>Arachnida</taxon>
        <taxon>Araneae</taxon>
        <taxon>Araneomorphae</taxon>
        <taxon>Entelegynae</taxon>
        <taxon>Araneoidea</taxon>
        <taxon>Araneidae</taxon>
        <taxon>Araneus</taxon>
    </lineage>
</organism>
<dbReference type="GO" id="GO:0003676">
    <property type="term" value="F:nucleic acid binding"/>
    <property type="evidence" value="ECO:0007669"/>
    <property type="project" value="InterPro"/>
</dbReference>
<name>A0A4Y2WCQ6_ARAVE</name>
<dbReference type="EMBL" id="BGPR01059437">
    <property type="protein sequence ID" value="GBO35453.1"/>
    <property type="molecule type" value="Genomic_DNA"/>
</dbReference>
<gene>
    <name evidence="1" type="ORF">AVEN_260706_1</name>
</gene>
<proteinExistence type="predicted"/>
<protein>
    <recommendedName>
        <fullName evidence="3">Transposase Tc1-like domain-containing protein</fullName>
    </recommendedName>
</protein>
<dbReference type="Proteomes" id="UP000499080">
    <property type="component" value="Unassembled WGS sequence"/>
</dbReference>
<evidence type="ECO:0000313" key="1">
    <source>
        <dbReference type="EMBL" id="GBO35453.1"/>
    </source>
</evidence>